<comment type="caution">
    <text evidence="1">The sequence shown here is derived from an EMBL/GenBank/DDBJ whole genome shotgun (WGS) entry which is preliminary data.</text>
</comment>
<gene>
    <name evidence="1" type="ORF">DFH08DRAFT_812449</name>
</gene>
<sequence>MSTPFSSPFHHNEILRTKNYLAGSLCETSFNFNQSKGANVLTEIPDSPFIPDGPAAPDGMAVAVGMVTEANNKTDTLGNWTRYSEETYNKAISDAKFNFLIMSPDNDPTFASAFPTAIAALKKLQNSVAKTTNHRYLVVKVWRSGCTFIQPQNFSFPIINGGNFKYPFSLRVPPAGPDLVSSEETSVNKQIQAKNDITEPKPAEETRMEVNNRSHSSSMKATGIRKFRLDDLNAFMSLAVFGYALRGAGICPDHGAGYSGVSETYVGWYKASWEGNMAFLHSFDATLYWVQGCIASDTGSHRSETVVIGGNPGFIVNFQMSARGSSESCWPED</sequence>
<keyword evidence="2" id="KW-1185">Reference proteome</keyword>
<reference evidence="1" key="1">
    <citation type="submission" date="2023-03" db="EMBL/GenBank/DDBJ databases">
        <title>Massive genome expansion in bonnet fungi (Mycena s.s.) driven by repeated elements and novel gene families across ecological guilds.</title>
        <authorList>
            <consortium name="Lawrence Berkeley National Laboratory"/>
            <person name="Harder C.B."/>
            <person name="Miyauchi S."/>
            <person name="Viragh M."/>
            <person name="Kuo A."/>
            <person name="Thoen E."/>
            <person name="Andreopoulos B."/>
            <person name="Lu D."/>
            <person name="Skrede I."/>
            <person name="Drula E."/>
            <person name="Henrissat B."/>
            <person name="Morin E."/>
            <person name="Kohler A."/>
            <person name="Barry K."/>
            <person name="LaButti K."/>
            <person name="Morin E."/>
            <person name="Salamov A."/>
            <person name="Lipzen A."/>
            <person name="Mereny Z."/>
            <person name="Hegedus B."/>
            <person name="Baldrian P."/>
            <person name="Stursova M."/>
            <person name="Weitz H."/>
            <person name="Taylor A."/>
            <person name="Grigoriev I.V."/>
            <person name="Nagy L.G."/>
            <person name="Martin F."/>
            <person name="Kauserud H."/>
        </authorList>
    </citation>
    <scope>NUCLEOTIDE SEQUENCE</scope>
    <source>
        <strain evidence="1">CBHHK002</strain>
    </source>
</reference>
<accession>A0AAD7EN90</accession>
<protein>
    <submittedName>
        <fullName evidence="1">Uncharacterized protein</fullName>
    </submittedName>
</protein>
<dbReference type="EMBL" id="JARIHO010000028">
    <property type="protein sequence ID" value="KAJ7339055.1"/>
    <property type="molecule type" value="Genomic_DNA"/>
</dbReference>
<organism evidence="1 2">
    <name type="scientific">Mycena albidolilacea</name>
    <dbReference type="NCBI Taxonomy" id="1033008"/>
    <lineage>
        <taxon>Eukaryota</taxon>
        <taxon>Fungi</taxon>
        <taxon>Dikarya</taxon>
        <taxon>Basidiomycota</taxon>
        <taxon>Agaricomycotina</taxon>
        <taxon>Agaricomycetes</taxon>
        <taxon>Agaricomycetidae</taxon>
        <taxon>Agaricales</taxon>
        <taxon>Marasmiineae</taxon>
        <taxon>Mycenaceae</taxon>
        <taxon>Mycena</taxon>
    </lineage>
</organism>
<evidence type="ECO:0000313" key="2">
    <source>
        <dbReference type="Proteomes" id="UP001218218"/>
    </source>
</evidence>
<dbReference type="Proteomes" id="UP001218218">
    <property type="component" value="Unassembled WGS sequence"/>
</dbReference>
<evidence type="ECO:0000313" key="1">
    <source>
        <dbReference type="EMBL" id="KAJ7339055.1"/>
    </source>
</evidence>
<name>A0AAD7EN90_9AGAR</name>
<dbReference type="AlphaFoldDB" id="A0AAD7EN90"/>
<proteinExistence type="predicted"/>